<dbReference type="SMART" id="SM00239">
    <property type="entry name" value="C2"/>
    <property type="match status" value="1"/>
</dbReference>
<accession>A0A3S3S625</accession>
<keyword evidence="8" id="KW-0914">Notch signaling pathway</keyword>
<dbReference type="PROSITE" id="PS50237">
    <property type="entry name" value="HECT"/>
    <property type="match status" value="1"/>
</dbReference>
<dbReference type="InterPro" id="IPR050409">
    <property type="entry name" value="E3_ubiq-protein_ligase"/>
</dbReference>
<dbReference type="InterPro" id="IPR000569">
    <property type="entry name" value="HECT_dom"/>
</dbReference>
<dbReference type="GO" id="GO:0043161">
    <property type="term" value="P:proteasome-mediated ubiquitin-dependent protein catabolic process"/>
    <property type="evidence" value="ECO:0007669"/>
    <property type="project" value="TreeGrafter"/>
</dbReference>
<dbReference type="GO" id="GO:0061630">
    <property type="term" value="F:ubiquitin protein ligase activity"/>
    <property type="evidence" value="ECO:0007669"/>
    <property type="project" value="UniProtKB-EC"/>
</dbReference>
<evidence type="ECO:0000256" key="5">
    <source>
        <dbReference type="ARBA" id="ARBA00022737"/>
    </source>
</evidence>
<evidence type="ECO:0000256" key="11">
    <source>
        <dbReference type="PIRSR" id="PIRSR001569-1"/>
    </source>
</evidence>
<evidence type="ECO:0000313" key="20">
    <source>
        <dbReference type="Proteomes" id="UP000285301"/>
    </source>
</evidence>
<dbReference type="Pfam" id="PF00168">
    <property type="entry name" value="C2"/>
    <property type="match status" value="1"/>
</dbReference>
<dbReference type="EC" id="2.3.2.26" evidence="10"/>
<dbReference type="FunFam" id="3.30.2410.10:FF:000002">
    <property type="entry name" value="E3 ubiquitin-protein ligase HECW2"/>
    <property type="match status" value="1"/>
</dbReference>
<dbReference type="AlphaFoldDB" id="A0A3S3S625"/>
<dbReference type="CDD" id="cd00078">
    <property type="entry name" value="HECTc"/>
    <property type="match status" value="1"/>
</dbReference>
<evidence type="ECO:0000256" key="13">
    <source>
        <dbReference type="SAM" id="MobiDB-lite"/>
    </source>
</evidence>
<keyword evidence="4 10" id="KW-0808">Transferase</keyword>
<dbReference type="SUPFAM" id="SSF56204">
    <property type="entry name" value="Hect, E3 ligase catalytic domain"/>
    <property type="match status" value="1"/>
</dbReference>
<dbReference type="GO" id="GO:0007219">
    <property type="term" value="P:Notch signaling pathway"/>
    <property type="evidence" value="ECO:0007669"/>
    <property type="project" value="UniProtKB-KW"/>
</dbReference>
<keyword evidence="20" id="KW-1185">Reference proteome</keyword>
<dbReference type="Proteomes" id="UP000285301">
    <property type="component" value="Unassembled WGS sequence"/>
</dbReference>
<evidence type="ECO:0000256" key="2">
    <source>
        <dbReference type="ARBA" id="ARBA00004123"/>
    </source>
</evidence>
<name>A0A3S3S625_9ACAR</name>
<evidence type="ECO:0000256" key="12">
    <source>
        <dbReference type="PROSITE-ProRule" id="PRU00104"/>
    </source>
</evidence>
<dbReference type="Gene3D" id="2.20.70.10">
    <property type="match status" value="3"/>
</dbReference>
<dbReference type="GO" id="GO:0005737">
    <property type="term" value="C:cytoplasm"/>
    <property type="evidence" value="ECO:0007669"/>
    <property type="project" value="UniProtKB-ARBA"/>
</dbReference>
<dbReference type="PIRSF" id="PIRSF001569">
    <property type="entry name" value="E3_ub_ligase_SMURF1"/>
    <property type="match status" value="1"/>
</dbReference>
<dbReference type="Pfam" id="PF00397">
    <property type="entry name" value="WW"/>
    <property type="match status" value="4"/>
</dbReference>
<proteinExistence type="predicted"/>
<evidence type="ECO:0000256" key="6">
    <source>
        <dbReference type="ARBA" id="ARBA00022786"/>
    </source>
</evidence>
<protein>
    <recommendedName>
        <fullName evidence="10">E3 ubiquitin-protein ligase</fullName>
        <ecNumber evidence="10">2.3.2.26</ecNumber>
    </recommendedName>
</protein>
<evidence type="ECO:0000259" key="16">
    <source>
        <dbReference type="PROSITE" id="PS50237"/>
    </source>
</evidence>
<dbReference type="SMART" id="SM00456">
    <property type="entry name" value="WW"/>
    <property type="match status" value="4"/>
</dbReference>
<dbReference type="Gene3D" id="3.30.2160.10">
    <property type="entry name" value="Hect, E3 ligase catalytic domain"/>
    <property type="match status" value="1"/>
</dbReference>
<dbReference type="InterPro" id="IPR000008">
    <property type="entry name" value="C2_dom"/>
</dbReference>
<dbReference type="Gene3D" id="3.30.2410.10">
    <property type="entry name" value="Hect, E3 ligase catalytic domain"/>
    <property type="match status" value="1"/>
</dbReference>
<dbReference type="FunFam" id="2.20.70.10:FF:000005">
    <property type="entry name" value="E3 ubiquitin-protein ligase"/>
    <property type="match status" value="1"/>
</dbReference>
<dbReference type="OrthoDB" id="423283at2759"/>
<gene>
    <name evidence="17" type="ORF">B4U79_11196</name>
    <name evidence="18" type="ORF">B4U79_13233</name>
    <name evidence="19" type="ORF">B4U79_14376</name>
</gene>
<dbReference type="SUPFAM" id="SSF51045">
    <property type="entry name" value="WW domain"/>
    <property type="match status" value="4"/>
</dbReference>
<comment type="pathway">
    <text evidence="3 10">Protein modification; protein ubiquitination.</text>
</comment>
<dbReference type="SMART" id="SM00119">
    <property type="entry name" value="HECTc"/>
    <property type="match status" value="1"/>
</dbReference>
<dbReference type="GO" id="GO:0005634">
    <property type="term" value="C:nucleus"/>
    <property type="evidence" value="ECO:0007669"/>
    <property type="project" value="UniProtKB-SubCell"/>
</dbReference>
<evidence type="ECO:0000313" key="18">
    <source>
        <dbReference type="EMBL" id="RWS10901.1"/>
    </source>
</evidence>
<evidence type="ECO:0000256" key="4">
    <source>
        <dbReference type="ARBA" id="ARBA00022679"/>
    </source>
</evidence>
<dbReference type="GO" id="GO:0031623">
    <property type="term" value="P:receptor internalization"/>
    <property type="evidence" value="ECO:0007669"/>
    <property type="project" value="UniProtKB-ARBA"/>
</dbReference>
<dbReference type="PANTHER" id="PTHR11254:SF429">
    <property type="entry name" value="E3 UBIQUITIN-PROTEIN LIGASE SU(DX)"/>
    <property type="match status" value="1"/>
</dbReference>
<dbReference type="EMBL" id="NCKU01001924">
    <property type="protein sequence ID" value="RWS10901.1"/>
    <property type="molecule type" value="Genomic_DNA"/>
</dbReference>
<feature type="region of interest" description="Disordered" evidence="13">
    <location>
        <begin position="153"/>
        <end position="173"/>
    </location>
</feature>
<dbReference type="GO" id="GO:0016567">
    <property type="term" value="P:protein ubiquitination"/>
    <property type="evidence" value="ECO:0007669"/>
    <property type="project" value="UniProtKB-UniPathway"/>
</dbReference>
<dbReference type="PROSITE" id="PS50004">
    <property type="entry name" value="C2"/>
    <property type="match status" value="1"/>
</dbReference>
<comment type="caution">
    <text evidence="18">The sequence shown here is derived from an EMBL/GenBank/DDBJ whole genome shotgun (WGS) entry which is preliminary data.</text>
</comment>
<dbReference type="SUPFAM" id="SSF49562">
    <property type="entry name" value="C2 domain (Calcium/lipid-binding domain, CaLB)"/>
    <property type="match status" value="1"/>
</dbReference>
<dbReference type="CDD" id="cd00201">
    <property type="entry name" value="WW"/>
    <property type="match status" value="4"/>
</dbReference>
<evidence type="ECO:0000256" key="7">
    <source>
        <dbReference type="ARBA" id="ARBA00022843"/>
    </source>
</evidence>
<evidence type="ECO:0000259" key="14">
    <source>
        <dbReference type="PROSITE" id="PS50004"/>
    </source>
</evidence>
<evidence type="ECO:0000256" key="1">
    <source>
        <dbReference type="ARBA" id="ARBA00000885"/>
    </source>
</evidence>
<reference evidence="18 20" key="1">
    <citation type="journal article" date="2018" name="Gigascience">
        <title>Genomes of trombidid mites reveal novel predicted allergens and laterally-transferred genes associated with secondary metabolism.</title>
        <authorList>
            <person name="Dong X."/>
            <person name="Chaisiri K."/>
            <person name="Xia D."/>
            <person name="Armstrong S.D."/>
            <person name="Fang Y."/>
            <person name="Donnelly M.J."/>
            <person name="Kadowaki T."/>
            <person name="McGarry J.W."/>
            <person name="Darby A.C."/>
            <person name="Makepeace B.L."/>
        </authorList>
    </citation>
    <scope>NUCLEOTIDE SEQUENCE [LARGE SCALE GENOMIC DNA]</scope>
    <source>
        <strain evidence="18">UoL-WK</strain>
    </source>
</reference>
<evidence type="ECO:0000256" key="9">
    <source>
        <dbReference type="ARBA" id="ARBA00023242"/>
    </source>
</evidence>
<evidence type="ECO:0000313" key="17">
    <source>
        <dbReference type="EMBL" id="RWS05320.1"/>
    </source>
</evidence>
<feature type="active site" description="Glycyl thioester intermediate" evidence="11 12">
    <location>
        <position position="719"/>
    </location>
</feature>
<comment type="catalytic activity">
    <reaction evidence="1 10">
        <text>S-ubiquitinyl-[E2 ubiquitin-conjugating enzyme]-L-cysteine + [acceptor protein]-L-lysine = [E2 ubiquitin-conjugating enzyme]-L-cysteine + N(6)-ubiquitinyl-[acceptor protein]-L-lysine.</text>
        <dbReference type="EC" id="2.3.2.26"/>
    </reaction>
</comment>
<dbReference type="InterPro" id="IPR036020">
    <property type="entry name" value="WW_dom_sf"/>
</dbReference>
<dbReference type="Gene3D" id="2.60.40.150">
    <property type="entry name" value="C2 domain"/>
    <property type="match status" value="1"/>
</dbReference>
<dbReference type="PROSITE" id="PS50020">
    <property type="entry name" value="WW_DOMAIN_2"/>
    <property type="match status" value="4"/>
</dbReference>
<evidence type="ECO:0000256" key="3">
    <source>
        <dbReference type="ARBA" id="ARBA00004906"/>
    </source>
</evidence>
<comment type="subcellular location">
    <subcellularLocation>
        <location evidence="2">Nucleus</location>
    </subcellularLocation>
</comment>
<dbReference type="FunFam" id="2.20.70.10:FF:000009">
    <property type="entry name" value="E3 ubiquitin-protein ligase"/>
    <property type="match status" value="1"/>
</dbReference>
<dbReference type="FunFam" id="3.30.2160.10:FF:000003">
    <property type="entry name" value="E3 ubiquitin-protein ligase"/>
    <property type="match status" value="1"/>
</dbReference>
<dbReference type="EMBL" id="NCKU01001923">
    <property type="protein sequence ID" value="RWS10908.1"/>
    <property type="molecule type" value="Genomic_DNA"/>
</dbReference>
<reference evidence="18" key="2">
    <citation type="submission" date="2018-11" db="EMBL/GenBank/DDBJ databases">
        <title>Trombidioid mite genomics.</title>
        <authorList>
            <person name="Dong X."/>
        </authorList>
    </citation>
    <scope>NUCLEOTIDE SEQUENCE</scope>
    <source>
        <strain evidence="18">UoL-WK</strain>
    </source>
</reference>
<dbReference type="FunFam" id="3.90.1750.10:FF:000002">
    <property type="entry name" value="E3 ubiquitin-protein ligase"/>
    <property type="match status" value="1"/>
</dbReference>
<evidence type="ECO:0000256" key="8">
    <source>
        <dbReference type="ARBA" id="ARBA00022976"/>
    </source>
</evidence>
<dbReference type="InterPro" id="IPR024928">
    <property type="entry name" value="E3_ub_ligase_SMURF1"/>
</dbReference>
<dbReference type="InterPro" id="IPR035892">
    <property type="entry name" value="C2_domain_sf"/>
</dbReference>
<dbReference type="UniPathway" id="UPA00143"/>
<dbReference type="GO" id="GO:0045746">
    <property type="term" value="P:negative regulation of Notch signaling pathway"/>
    <property type="evidence" value="ECO:0007669"/>
    <property type="project" value="UniProtKB-ARBA"/>
</dbReference>
<dbReference type="STRING" id="1965070.A0A3S3S625"/>
<feature type="domain" description="WW" evidence="15">
    <location>
        <begin position="270"/>
        <end position="303"/>
    </location>
</feature>
<feature type="domain" description="WW" evidence="15">
    <location>
        <begin position="204"/>
        <end position="237"/>
    </location>
</feature>
<dbReference type="PROSITE" id="PS01159">
    <property type="entry name" value="WW_DOMAIN_1"/>
    <property type="match status" value="4"/>
</dbReference>
<dbReference type="EMBL" id="NCKU01004883">
    <property type="protein sequence ID" value="RWS05320.1"/>
    <property type="molecule type" value="Genomic_DNA"/>
</dbReference>
<dbReference type="Gene3D" id="3.90.1750.10">
    <property type="entry name" value="Hect, E3 ligase catalytic domains"/>
    <property type="match status" value="1"/>
</dbReference>
<keyword evidence="5" id="KW-0677">Repeat</keyword>
<evidence type="ECO:0000259" key="15">
    <source>
        <dbReference type="PROSITE" id="PS50020"/>
    </source>
</evidence>
<keyword evidence="9" id="KW-0539">Nucleus</keyword>
<keyword evidence="6 10" id="KW-0833">Ubl conjugation pathway</keyword>
<dbReference type="FunFam" id="3.90.1750.10:FF:000026">
    <property type="entry name" value="E3 ubiquitin-protein ligase HACE1"/>
    <property type="match status" value="1"/>
</dbReference>
<feature type="domain" description="HECT" evidence="16">
    <location>
        <begin position="416"/>
        <end position="751"/>
    </location>
</feature>
<dbReference type="InterPro" id="IPR001202">
    <property type="entry name" value="WW_dom"/>
</dbReference>
<feature type="domain" description="WW" evidence="15">
    <location>
        <begin position="172"/>
        <end position="205"/>
    </location>
</feature>
<dbReference type="GO" id="GO:0045879">
    <property type="term" value="P:negative regulation of smoothened signaling pathway"/>
    <property type="evidence" value="ECO:0007669"/>
    <property type="project" value="UniProtKB-ARBA"/>
</dbReference>
<dbReference type="GO" id="GO:0005112">
    <property type="term" value="F:Notch binding"/>
    <property type="evidence" value="ECO:0007669"/>
    <property type="project" value="UniProtKB-ARBA"/>
</dbReference>
<feature type="domain" description="C2" evidence="14">
    <location>
        <begin position="1"/>
        <end position="109"/>
    </location>
</feature>
<dbReference type="CDD" id="cd04021">
    <property type="entry name" value="C2_E3_ubiquitin_ligase"/>
    <property type="match status" value="1"/>
</dbReference>
<sequence length="751" mass="88242">MIVKMTTKLYSLNIEINSAKLTSNQALFKLSPYVEFSVDSNPSQKTETVKSNNNPKWDFEHFTVEVNVRSKITFKVYSKNNLTKDSLIGEATVDLHQVLKKNGGKIKDLKLPLLISTNNYLFIKLDGIEVDLNEEMNSITSSLPRWSLNDSNCSNGEHQRGAEGGVNNANDEDLPQGWEVRVDQYGRKYYVDHISRSTTWEKPQPLPPGWEMRKDSRGRVYYVDHNTRTTTWQRPTVASLRQYQQWQQSQGQVMQQCTQRFLYPNGIEEDPLPEGWEKRCDPNGRVYFVNHKNKTTQWEDPRTQGKEFASCSAAAASLANTPLPPGWEMKYTSEGVKYFVDHNTKTTTFNDPRIKNNNNNNNNINNKLITYERSFRWKLTQFRYLCHYNALPSHIKINVNRNNIFEDSFHQIMRVPPHELRRRLFITFRGEEGLDYGGIAREWFFLLSHQVLNPMYCLFEYASKSNYSLQINVASSVNPDHLLYFRFIGRFIAMALFHGKFIYSGFTLPFYKRMLNKKLTMKDLESIDPEFYNGLKWIQENNIEEANLELYFSVDYEILGQIKTMELKEGGAEIKVTEENKEEYLRLITNWRFSRGQEEQIKSFLDGFNEVLPLEWLQYFDEKELELLLCGMQEIDIDDWQRNTIYRHYNRNSKQIIWFWQFVREKLDNEKRARLLQFVTGTCRVPVGGFAELMGSNGPQRFCIEKFGKDNWLPRSHTCFNRLDLPPYKSYEQLAEKLTLAIEETEGFANE</sequence>
<dbReference type="Pfam" id="PF00632">
    <property type="entry name" value="HECT"/>
    <property type="match status" value="1"/>
</dbReference>
<evidence type="ECO:0000313" key="19">
    <source>
        <dbReference type="EMBL" id="RWS10908.1"/>
    </source>
</evidence>
<feature type="domain" description="WW" evidence="15">
    <location>
        <begin position="321"/>
        <end position="354"/>
    </location>
</feature>
<dbReference type="InterPro" id="IPR035983">
    <property type="entry name" value="Hect_E3_ubiquitin_ligase"/>
</dbReference>
<dbReference type="PANTHER" id="PTHR11254">
    <property type="entry name" value="HECT DOMAIN UBIQUITIN-PROTEIN LIGASE"/>
    <property type="match status" value="1"/>
</dbReference>
<evidence type="ECO:0000256" key="10">
    <source>
        <dbReference type="PIRNR" id="PIRNR001569"/>
    </source>
</evidence>
<organism evidence="18 20">
    <name type="scientific">Dinothrombium tinctorium</name>
    <dbReference type="NCBI Taxonomy" id="1965070"/>
    <lineage>
        <taxon>Eukaryota</taxon>
        <taxon>Metazoa</taxon>
        <taxon>Ecdysozoa</taxon>
        <taxon>Arthropoda</taxon>
        <taxon>Chelicerata</taxon>
        <taxon>Arachnida</taxon>
        <taxon>Acari</taxon>
        <taxon>Acariformes</taxon>
        <taxon>Trombidiformes</taxon>
        <taxon>Prostigmata</taxon>
        <taxon>Anystina</taxon>
        <taxon>Parasitengona</taxon>
        <taxon>Trombidioidea</taxon>
        <taxon>Trombidiidae</taxon>
        <taxon>Dinothrombium</taxon>
    </lineage>
</organism>
<keyword evidence="7" id="KW-0832">Ubl conjugation</keyword>